<evidence type="ECO:0000256" key="1">
    <source>
        <dbReference type="SAM" id="MobiDB-lite"/>
    </source>
</evidence>
<reference evidence="2" key="1">
    <citation type="submission" date="2021-03" db="EMBL/GenBank/DDBJ databases">
        <title>Draft genome sequence of rust myrtle Austropuccinia psidii MF-1, a brazilian biotype.</title>
        <authorList>
            <person name="Quecine M.C."/>
            <person name="Pachon D.M.R."/>
            <person name="Bonatelli M.L."/>
            <person name="Correr F.H."/>
            <person name="Franceschini L.M."/>
            <person name="Leite T.F."/>
            <person name="Margarido G.R.A."/>
            <person name="Almeida C.A."/>
            <person name="Ferrarezi J.A."/>
            <person name="Labate C.A."/>
        </authorList>
    </citation>
    <scope>NUCLEOTIDE SEQUENCE</scope>
    <source>
        <strain evidence="2">MF-1</strain>
    </source>
</reference>
<organism evidence="2 3">
    <name type="scientific">Austropuccinia psidii MF-1</name>
    <dbReference type="NCBI Taxonomy" id="1389203"/>
    <lineage>
        <taxon>Eukaryota</taxon>
        <taxon>Fungi</taxon>
        <taxon>Dikarya</taxon>
        <taxon>Basidiomycota</taxon>
        <taxon>Pucciniomycotina</taxon>
        <taxon>Pucciniomycetes</taxon>
        <taxon>Pucciniales</taxon>
        <taxon>Sphaerophragmiaceae</taxon>
        <taxon>Austropuccinia</taxon>
    </lineage>
</organism>
<name>A0A9Q3JIA2_9BASI</name>
<feature type="region of interest" description="Disordered" evidence="1">
    <location>
        <begin position="219"/>
        <end position="248"/>
    </location>
</feature>
<proteinExistence type="predicted"/>
<evidence type="ECO:0000313" key="3">
    <source>
        <dbReference type="Proteomes" id="UP000765509"/>
    </source>
</evidence>
<dbReference type="AlphaFoldDB" id="A0A9Q3JIA2"/>
<evidence type="ECO:0000313" key="2">
    <source>
        <dbReference type="EMBL" id="MBW0563723.1"/>
    </source>
</evidence>
<protein>
    <submittedName>
        <fullName evidence="2">Uncharacterized protein</fullName>
    </submittedName>
</protein>
<keyword evidence="3" id="KW-1185">Reference proteome</keyword>
<dbReference type="EMBL" id="AVOT02074642">
    <property type="protein sequence ID" value="MBW0563723.1"/>
    <property type="molecule type" value="Genomic_DNA"/>
</dbReference>
<gene>
    <name evidence="2" type="ORF">O181_103438</name>
</gene>
<accession>A0A9Q3JIA2</accession>
<dbReference type="Proteomes" id="UP000765509">
    <property type="component" value="Unassembled WGS sequence"/>
</dbReference>
<sequence>MSSKLTELTESSPSVPPPSVFCGSGILSQLASPWSMASSVHFAPGQTYDGYKAVEVLDPAYTECLAKGKDFFQHFNPKSSKFHFCFVGKKPCCYPGPADSNFRRYLWSKKDGPFGKEFQFLRALPLMLLWDILIVSKVNFLIELVNGSRQRDVARWTNFGQPISVGGMPIYSSSAVPISRITTEGVVKWVRQIADSPPDLDAEGSDEWDGGEVEVVNNPVGHQSSTYPSQPPSKRLQSHLIPSTPRNSQPTLVPLLHPILLQHKVPPTPGLL</sequence>
<comment type="caution">
    <text evidence="2">The sequence shown here is derived from an EMBL/GenBank/DDBJ whole genome shotgun (WGS) entry which is preliminary data.</text>
</comment>